<evidence type="ECO:0000259" key="1">
    <source>
        <dbReference type="Pfam" id="PF00535"/>
    </source>
</evidence>
<dbReference type="OrthoDB" id="396512at2"/>
<dbReference type="Pfam" id="PF00535">
    <property type="entry name" value="Glycos_transf_2"/>
    <property type="match status" value="1"/>
</dbReference>
<dbReference type="InterPro" id="IPR001173">
    <property type="entry name" value="Glyco_trans_2-like"/>
</dbReference>
<evidence type="ECO:0000313" key="2">
    <source>
        <dbReference type="EMBL" id="PZD95573.1"/>
    </source>
</evidence>
<dbReference type="SUPFAM" id="SSF53448">
    <property type="entry name" value="Nucleotide-diphospho-sugar transferases"/>
    <property type="match status" value="1"/>
</dbReference>
<proteinExistence type="predicted"/>
<dbReference type="InterPro" id="IPR050834">
    <property type="entry name" value="Glycosyltransf_2"/>
</dbReference>
<comment type="caution">
    <text evidence="2">The sequence shown here is derived from an EMBL/GenBank/DDBJ whole genome shotgun (WGS) entry which is preliminary data.</text>
</comment>
<protein>
    <recommendedName>
        <fullName evidence="1">Glycosyltransferase 2-like domain-containing protein</fullName>
    </recommendedName>
</protein>
<dbReference type="PANTHER" id="PTHR43685:SF2">
    <property type="entry name" value="GLYCOSYLTRANSFERASE 2-LIKE DOMAIN-CONTAINING PROTEIN"/>
    <property type="match status" value="1"/>
</dbReference>
<gene>
    <name evidence="2" type="ORF">DNH61_13680</name>
</gene>
<keyword evidence="3" id="KW-1185">Reference proteome</keyword>
<organism evidence="2 3">
    <name type="scientific">Paenibacillus sambharensis</name>
    <dbReference type="NCBI Taxonomy" id="1803190"/>
    <lineage>
        <taxon>Bacteria</taxon>
        <taxon>Bacillati</taxon>
        <taxon>Bacillota</taxon>
        <taxon>Bacilli</taxon>
        <taxon>Bacillales</taxon>
        <taxon>Paenibacillaceae</taxon>
        <taxon>Paenibacillus</taxon>
    </lineage>
</organism>
<evidence type="ECO:0000313" key="3">
    <source>
        <dbReference type="Proteomes" id="UP000249522"/>
    </source>
</evidence>
<dbReference type="PANTHER" id="PTHR43685">
    <property type="entry name" value="GLYCOSYLTRANSFERASE"/>
    <property type="match status" value="1"/>
</dbReference>
<sequence>MLHILHTLQEAIMFFYILDFHSDALAAGRTYTNVRAIFPDMPVSRVKAKHAAELNRQTAASRSPFFITLHAGESITPAFRPALYNWIFQDMRNTPGLAGICPAEPDNSPRGPLVWRLEAVREAGGFADSSSLPFPHYIGVQLMNRLDAHNWQLRHEPLTGLLRMPTKVRPAWHKSQEEWQHIHPLLQPAGRVPAAHMAAEPAVSVVICAYNETEHIHWAIQSVRLQAGCNWELIIVDDGSNDGTSAQLEQYKNVPQVRLLRNERNAGKAACLNRALDTARGRWLLELDADDWFADGALRIMTEAAAANPDAGVLYADRYDWQERFNKQLIYRGVTSSPASLNPDRLLAQGLPVAPRMYRTDALRTIGGWWEDGLYDGRLYEDIQILCRLAKACRIVHLPQPLYHRRVRDGSASQSNQALYPAWREWFSSALQVDC</sequence>
<dbReference type="EMBL" id="QKRB01000044">
    <property type="protein sequence ID" value="PZD95573.1"/>
    <property type="molecule type" value="Genomic_DNA"/>
</dbReference>
<dbReference type="Proteomes" id="UP000249522">
    <property type="component" value="Unassembled WGS sequence"/>
</dbReference>
<reference evidence="2 3" key="1">
    <citation type="submission" date="2018-06" db="EMBL/GenBank/DDBJ databases">
        <title>Paenibacillus imtechensis sp. nov.</title>
        <authorList>
            <person name="Pinnaka A.K."/>
            <person name="Singh H."/>
            <person name="Kaur M."/>
        </authorList>
    </citation>
    <scope>NUCLEOTIDE SEQUENCE [LARGE SCALE GENOMIC DNA]</scope>
    <source>
        <strain evidence="2 3">SMB1</strain>
    </source>
</reference>
<dbReference type="AlphaFoldDB" id="A0A2W1L9J0"/>
<dbReference type="CDD" id="cd00761">
    <property type="entry name" value="Glyco_tranf_GTA_type"/>
    <property type="match status" value="1"/>
</dbReference>
<dbReference type="InterPro" id="IPR029044">
    <property type="entry name" value="Nucleotide-diphossugar_trans"/>
</dbReference>
<feature type="domain" description="Glycosyltransferase 2-like" evidence="1">
    <location>
        <begin position="204"/>
        <end position="361"/>
    </location>
</feature>
<accession>A0A2W1L9J0</accession>
<name>A0A2W1L9J0_9BACL</name>
<dbReference type="Gene3D" id="3.90.550.10">
    <property type="entry name" value="Spore Coat Polysaccharide Biosynthesis Protein SpsA, Chain A"/>
    <property type="match status" value="1"/>
</dbReference>